<dbReference type="RefSeq" id="WP_243479255.1">
    <property type="nucleotide sequence ID" value="NZ_CP063982.1"/>
</dbReference>
<evidence type="ECO:0000259" key="10">
    <source>
        <dbReference type="PROSITE" id="PS51779"/>
    </source>
</evidence>
<proteinExistence type="inferred from homology"/>
<evidence type="ECO:0000256" key="3">
    <source>
        <dbReference type="ARBA" id="ARBA00022519"/>
    </source>
</evidence>
<dbReference type="HAMAP" id="MF_00911">
    <property type="entry name" value="FtsQ_subfam"/>
    <property type="match status" value="1"/>
</dbReference>
<evidence type="ECO:0000256" key="1">
    <source>
        <dbReference type="ARBA" id="ARBA00004370"/>
    </source>
</evidence>
<evidence type="ECO:0000256" key="7">
    <source>
        <dbReference type="ARBA" id="ARBA00023136"/>
    </source>
</evidence>
<dbReference type="Gene3D" id="3.10.20.310">
    <property type="entry name" value="membrane protein fhac"/>
    <property type="match status" value="1"/>
</dbReference>
<comment type="subunit">
    <text evidence="9">Part of a complex composed of FtsB, FtsL and FtsQ.</text>
</comment>
<reference evidence="11 12" key="1">
    <citation type="submission" date="2020-11" db="EMBL/GenBank/DDBJ databases">
        <title>Algicoccus daihaiensis sp.nov., isolated from Daihai Lake in Inner Mongolia.</title>
        <authorList>
            <person name="Kai J."/>
        </authorList>
    </citation>
    <scope>NUCLEOTIDE SEQUENCE [LARGE SCALE GENOMIC DNA]</scope>
    <source>
        <strain evidence="12">f23</strain>
    </source>
</reference>
<dbReference type="InterPro" id="IPR005548">
    <property type="entry name" value="Cell_div_FtsQ/DivIB_C"/>
</dbReference>
<protein>
    <recommendedName>
        <fullName evidence="9">Cell division protein FtsQ</fullName>
    </recommendedName>
</protein>
<gene>
    <name evidence="9" type="primary">ftsQ</name>
    <name evidence="11" type="ORF">DHf2319_02665</name>
</gene>
<keyword evidence="8 9" id="KW-0131">Cell cycle</keyword>
<evidence type="ECO:0000256" key="8">
    <source>
        <dbReference type="ARBA" id="ARBA00023306"/>
    </source>
</evidence>
<evidence type="ECO:0000256" key="9">
    <source>
        <dbReference type="HAMAP-Rule" id="MF_00911"/>
    </source>
</evidence>
<dbReference type="PROSITE" id="PS51779">
    <property type="entry name" value="POTRA"/>
    <property type="match status" value="1"/>
</dbReference>
<comment type="similarity">
    <text evidence="9">Belongs to the FtsQ/DivIB family. FtsQ subfamily.</text>
</comment>
<feature type="transmembrane region" description="Helical" evidence="9">
    <location>
        <begin position="12"/>
        <end position="32"/>
    </location>
</feature>
<dbReference type="EMBL" id="CP063982">
    <property type="protein sequence ID" value="UOD50843.1"/>
    <property type="molecule type" value="Genomic_DNA"/>
</dbReference>
<keyword evidence="6 9" id="KW-1133">Transmembrane helix</keyword>
<keyword evidence="5 9" id="KW-0812">Transmembrane</keyword>
<evidence type="ECO:0000313" key="12">
    <source>
        <dbReference type="Proteomes" id="UP000831607"/>
    </source>
</evidence>
<evidence type="ECO:0000256" key="5">
    <source>
        <dbReference type="ARBA" id="ARBA00022692"/>
    </source>
</evidence>
<comment type="function">
    <text evidence="9">Essential cell division protein. May link together the upstream cell division proteins, which are predominantly cytoplasmic, with the downstream cell division proteins, which are predominantly periplasmic. May control correct divisome assembly.</text>
</comment>
<keyword evidence="7 9" id="KW-0472">Membrane</keyword>
<name>A0ABY4ALB9_9BURK</name>
<dbReference type="Proteomes" id="UP000831607">
    <property type="component" value="Chromosome"/>
</dbReference>
<evidence type="ECO:0000313" key="11">
    <source>
        <dbReference type="EMBL" id="UOD50843.1"/>
    </source>
</evidence>
<keyword evidence="3 9" id="KW-0997">Cell inner membrane</keyword>
<dbReference type="InterPro" id="IPR013685">
    <property type="entry name" value="POTRA_FtsQ_type"/>
</dbReference>
<evidence type="ECO:0000256" key="2">
    <source>
        <dbReference type="ARBA" id="ARBA00022475"/>
    </source>
</evidence>
<keyword evidence="4 9" id="KW-0132">Cell division</keyword>
<keyword evidence="2 9" id="KW-1003">Cell membrane</keyword>
<dbReference type="Pfam" id="PF03799">
    <property type="entry name" value="FtsQ_DivIB_C"/>
    <property type="match status" value="1"/>
</dbReference>
<dbReference type="InterPro" id="IPR026579">
    <property type="entry name" value="FtsQ"/>
</dbReference>
<dbReference type="InterPro" id="IPR034746">
    <property type="entry name" value="POTRA"/>
</dbReference>
<accession>A0ABY4ALB9</accession>
<dbReference type="PANTHER" id="PTHR35851">
    <property type="entry name" value="CELL DIVISION PROTEIN FTSQ"/>
    <property type="match status" value="1"/>
</dbReference>
<comment type="subcellular location">
    <subcellularLocation>
        <location evidence="9">Cell inner membrane</location>
        <topology evidence="9">Single-pass type II membrane protein</topology>
    </subcellularLocation>
    <subcellularLocation>
        <location evidence="1">Membrane</location>
    </subcellularLocation>
    <text evidence="9">Localizes to the division septum.</text>
</comment>
<feature type="domain" description="POTRA" evidence="10">
    <location>
        <begin position="37"/>
        <end position="110"/>
    </location>
</feature>
<keyword evidence="12" id="KW-1185">Reference proteome</keyword>
<evidence type="ECO:0000256" key="6">
    <source>
        <dbReference type="ARBA" id="ARBA00022989"/>
    </source>
</evidence>
<dbReference type="Gene3D" id="3.40.50.11690">
    <property type="entry name" value="Cell division protein FtsQ/DivIB"/>
    <property type="match status" value="1"/>
</dbReference>
<dbReference type="InterPro" id="IPR045335">
    <property type="entry name" value="FtsQ_C_sf"/>
</dbReference>
<dbReference type="PANTHER" id="PTHR35851:SF1">
    <property type="entry name" value="CELL DIVISION PROTEIN FTSQ"/>
    <property type="match status" value="1"/>
</dbReference>
<dbReference type="GO" id="GO:0051301">
    <property type="term" value="P:cell division"/>
    <property type="evidence" value="ECO:0007669"/>
    <property type="project" value="UniProtKB-KW"/>
</dbReference>
<dbReference type="Pfam" id="PF08478">
    <property type="entry name" value="POTRA_1"/>
    <property type="match status" value="1"/>
</dbReference>
<sequence>MWNEARLINATANLLMVLAVLALLAGALLWVVRLPAFDIKRIVITPTSEAGFQYVSPDVVRSAIAGRLTGNFFSMGLQEAREAFESAPWVRQVSVRRAWPNELQVEIEEQQPLAYWNENQMINTWGEVFTANRAVLDESVRLPQFYGPEGSESLMVQRYAELGQWFERLGLGVDQLMLNNRYALQAQLSNGVTLLLGRDPGAETADPQAGVPGAVSFGERIERFVRNWPQAVDQLQGKTVERVDLRYPNGFAITLAQVPTPVNSNKKR</sequence>
<organism evidence="11 12">
    <name type="scientific">Orrella daihaiensis</name>
    <dbReference type="NCBI Taxonomy" id="2782176"/>
    <lineage>
        <taxon>Bacteria</taxon>
        <taxon>Pseudomonadati</taxon>
        <taxon>Pseudomonadota</taxon>
        <taxon>Betaproteobacteria</taxon>
        <taxon>Burkholderiales</taxon>
        <taxon>Alcaligenaceae</taxon>
        <taxon>Orrella</taxon>
    </lineage>
</organism>
<evidence type="ECO:0000256" key="4">
    <source>
        <dbReference type="ARBA" id="ARBA00022618"/>
    </source>
</evidence>